<accession>A0A2N5E826</accession>
<proteinExistence type="predicted"/>
<comment type="caution">
    <text evidence="1">The sequence shown here is derived from an EMBL/GenBank/DDBJ whole genome shotgun (WGS) entry which is preliminary data.</text>
</comment>
<evidence type="ECO:0000313" key="2">
    <source>
        <dbReference type="Proteomes" id="UP000234503"/>
    </source>
</evidence>
<gene>
    <name evidence="1" type="ORF">CYR32_07475</name>
</gene>
<name>A0A2N5E826_9GAMM</name>
<dbReference type="AlphaFoldDB" id="A0A2N5E826"/>
<keyword evidence="2" id="KW-1185">Reference proteome</keyword>
<protein>
    <submittedName>
        <fullName evidence="1">Uncharacterized protein</fullName>
    </submittedName>
</protein>
<organism evidence="1 2">
    <name type="scientific">Chimaeribacter coloradensis</name>
    <dbReference type="NCBI Taxonomy" id="2060068"/>
    <lineage>
        <taxon>Bacteria</taxon>
        <taxon>Pseudomonadati</taxon>
        <taxon>Pseudomonadota</taxon>
        <taxon>Gammaproteobacteria</taxon>
        <taxon>Enterobacterales</taxon>
        <taxon>Yersiniaceae</taxon>
        <taxon>Chimaeribacter</taxon>
    </lineage>
</organism>
<dbReference type="EMBL" id="PJZH01000004">
    <property type="protein sequence ID" value="PLR37638.1"/>
    <property type="molecule type" value="Genomic_DNA"/>
</dbReference>
<sequence>MDNSYLAKQNILIDSIRIAMELVSGESSLEKAQNSGLFERIDRVSPKQKGRPEIILLRNKNILTISMDRDIEKNELYAANVILNKTAIHSIIFNECNILSSLDLHYRGVKKNKQKIRGRHRG</sequence>
<evidence type="ECO:0000313" key="1">
    <source>
        <dbReference type="EMBL" id="PLR37638.1"/>
    </source>
</evidence>
<reference evidence="1 2" key="1">
    <citation type="submission" date="2017-12" db="EMBL/GenBank/DDBJ databases">
        <title>Characterization of six clinical isolates of Enterochimera gen. nov., a novel genus of the Yersiniaciae family and the three species Enterochimera arupensis sp. nov., Enterochimera coloradensis sp. nov, and Enterochimera californica sp. nov.</title>
        <authorList>
            <person name="Rossi A."/>
            <person name="Fisher M."/>
        </authorList>
    </citation>
    <scope>NUCLEOTIDE SEQUENCE [LARGE SCALE GENOMIC DNA]</scope>
    <source>
        <strain evidence="2">2016-Iso4</strain>
    </source>
</reference>
<dbReference type="Proteomes" id="UP000234503">
    <property type="component" value="Unassembled WGS sequence"/>
</dbReference>